<evidence type="ECO:0000256" key="5">
    <source>
        <dbReference type="ARBA" id="ARBA00023136"/>
    </source>
</evidence>
<reference evidence="7" key="1">
    <citation type="submission" date="2020-02" db="EMBL/GenBank/DDBJ databases">
        <authorList>
            <person name="Meier V. D."/>
        </authorList>
    </citation>
    <scope>NUCLEOTIDE SEQUENCE</scope>
    <source>
        <strain evidence="7">AVDCRST_MAG91</strain>
    </source>
</reference>
<evidence type="ECO:0000256" key="6">
    <source>
        <dbReference type="SAM" id="Phobius"/>
    </source>
</evidence>
<evidence type="ECO:0000256" key="1">
    <source>
        <dbReference type="ARBA" id="ARBA00004651"/>
    </source>
</evidence>
<dbReference type="EMBL" id="CADCVX010000140">
    <property type="protein sequence ID" value="CAA9492232.1"/>
    <property type="molecule type" value="Genomic_DNA"/>
</dbReference>
<protein>
    <submittedName>
        <fullName evidence="7">Membrane protein involved in the export of O-antigen and teichoic acid</fullName>
    </submittedName>
</protein>
<dbReference type="PANTHER" id="PTHR30250">
    <property type="entry name" value="PST FAMILY PREDICTED COLANIC ACID TRANSPORTER"/>
    <property type="match status" value="1"/>
</dbReference>
<keyword evidence="3 6" id="KW-0812">Transmembrane</keyword>
<dbReference type="Pfam" id="PF13440">
    <property type="entry name" value="Polysacc_synt_3"/>
    <property type="match status" value="1"/>
</dbReference>
<name>A0A6J4SCT7_9SPHN</name>
<dbReference type="GO" id="GO:0005886">
    <property type="term" value="C:plasma membrane"/>
    <property type="evidence" value="ECO:0007669"/>
    <property type="project" value="UniProtKB-SubCell"/>
</dbReference>
<feature type="transmembrane region" description="Helical" evidence="6">
    <location>
        <begin position="312"/>
        <end position="332"/>
    </location>
</feature>
<feature type="transmembrane region" description="Helical" evidence="6">
    <location>
        <begin position="338"/>
        <end position="362"/>
    </location>
</feature>
<comment type="subcellular location">
    <subcellularLocation>
        <location evidence="1">Cell membrane</location>
        <topology evidence="1">Multi-pass membrane protein</topology>
    </subcellularLocation>
</comment>
<keyword evidence="4 6" id="KW-1133">Transmembrane helix</keyword>
<feature type="transmembrane region" description="Helical" evidence="6">
    <location>
        <begin position="170"/>
        <end position="188"/>
    </location>
</feature>
<feature type="transmembrane region" description="Helical" evidence="6">
    <location>
        <begin position="469"/>
        <end position="490"/>
    </location>
</feature>
<keyword evidence="5 6" id="KW-0472">Membrane</keyword>
<dbReference type="InterPro" id="IPR050833">
    <property type="entry name" value="Poly_Biosynth_Transport"/>
</dbReference>
<dbReference type="PANTHER" id="PTHR30250:SF11">
    <property type="entry name" value="O-ANTIGEN TRANSPORTER-RELATED"/>
    <property type="match status" value="1"/>
</dbReference>
<feature type="transmembrane region" description="Helical" evidence="6">
    <location>
        <begin position="41"/>
        <end position="64"/>
    </location>
</feature>
<accession>A0A6J4SCT7</accession>
<evidence type="ECO:0000256" key="3">
    <source>
        <dbReference type="ARBA" id="ARBA00022692"/>
    </source>
</evidence>
<organism evidence="7">
    <name type="scientific">uncultured Sphingomonadaceae bacterium</name>
    <dbReference type="NCBI Taxonomy" id="169976"/>
    <lineage>
        <taxon>Bacteria</taxon>
        <taxon>Pseudomonadati</taxon>
        <taxon>Pseudomonadota</taxon>
        <taxon>Alphaproteobacteria</taxon>
        <taxon>Sphingomonadales</taxon>
        <taxon>Sphingomonadaceae</taxon>
        <taxon>environmental samples</taxon>
    </lineage>
</organism>
<gene>
    <name evidence="7" type="ORF">AVDCRST_MAG91-604</name>
</gene>
<keyword evidence="2" id="KW-1003">Cell membrane</keyword>
<proteinExistence type="predicted"/>
<evidence type="ECO:0000313" key="7">
    <source>
        <dbReference type="EMBL" id="CAA9492232.1"/>
    </source>
</evidence>
<feature type="transmembrane region" description="Helical" evidence="6">
    <location>
        <begin position="441"/>
        <end position="463"/>
    </location>
</feature>
<dbReference type="AlphaFoldDB" id="A0A6J4SCT7"/>
<sequence length="507" mass="51783">MNAPPSRGMDDPIDERSVARGAGAALLARAGALIELVSTPAYVWMFGLATYGLYTVLWAAVNLVENAADLGMTSALQRTVPQTRTEADAVGALRAALMLGVVPCVAIAAVASLVAPMLAGLLNVAADDRAGLAAGIALFAWALPLWAFVEIATSALRARRAFGPEIRLRIVGEQLIRLGVATLLWAAGVDTLGLLVAHLVSLAITAGLSVRLLGRHYDLSLWRTARSPYADTAASGLSVLPSNIISRLLSDAPPLVLNAWYPGAGGAAAAGLYAIARKLSSLVQLVRMAFSYVLGPLSSAVARDDRAAIAPLYGFATRVSVVIALPMAAALIGGRHILLGLFGPAAAGAGAMVTLLTLGRVVDAAGGPAGSILQVASGRLKPLLGAALALLVTGIAAAALLPRHGGAGLAGAVALGVSTMTIVAVVQLWRDAGLHPFAPPFPRAFGVGLAVGAALLCLLPLVHLQGPRVGLPAFAFALLGGLWVSMRYGLRAADKAFMGSAARRLRL</sequence>
<evidence type="ECO:0000256" key="4">
    <source>
        <dbReference type="ARBA" id="ARBA00022989"/>
    </source>
</evidence>
<feature type="transmembrane region" description="Helical" evidence="6">
    <location>
        <begin position="194"/>
        <end position="213"/>
    </location>
</feature>
<feature type="transmembrane region" description="Helical" evidence="6">
    <location>
        <begin position="96"/>
        <end position="118"/>
    </location>
</feature>
<feature type="transmembrane region" description="Helical" evidence="6">
    <location>
        <begin position="383"/>
        <end position="401"/>
    </location>
</feature>
<evidence type="ECO:0000256" key="2">
    <source>
        <dbReference type="ARBA" id="ARBA00022475"/>
    </source>
</evidence>
<feature type="transmembrane region" description="Helical" evidence="6">
    <location>
        <begin position="407"/>
        <end position="429"/>
    </location>
</feature>
<feature type="transmembrane region" description="Helical" evidence="6">
    <location>
        <begin position="130"/>
        <end position="149"/>
    </location>
</feature>